<dbReference type="Gene3D" id="3.40.50.720">
    <property type="entry name" value="NAD(P)-binding Rossmann-like Domain"/>
    <property type="match status" value="1"/>
</dbReference>
<protein>
    <recommendedName>
        <fullName evidence="5">Oxidoreductase</fullName>
    </recommendedName>
</protein>
<sequence>MKKDADKKTIIGQIGLGNWGQNLLKNFYLLPDCKLKYACDFDRSKTEKFSKIYPDVIFTDNYDEILEDKEVSAIVVAIPAVDHYSVAKKVLERNKHVFIEKPITLKFSEAQELVELAQKVNKKIMVGHLMLYHPAIIKLKQLIKTGELGDIYCIYTHRLNLGTIRKAENAMWSLAPHDISIILHLLDEHPQTVFALGSSFIQSGIEDVVYLSMKFSSGKIGHVHVSWLDPNKKRQTVVVGSRKMAVFDEVSEKETLVLFDKGVELNNKLTLRDSGKFVIEVDKETPLKLECEHFIESIKNGSEPLSNGKNGLDVLKVLTSAQKSLENGKVNELF</sequence>
<dbReference type="Gene3D" id="3.30.360.10">
    <property type="entry name" value="Dihydrodipicolinate Reductase, domain 2"/>
    <property type="match status" value="1"/>
</dbReference>
<dbReference type="AlphaFoldDB" id="A0A1F4SAA8"/>
<evidence type="ECO:0000259" key="2">
    <source>
        <dbReference type="Pfam" id="PF22725"/>
    </source>
</evidence>
<dbReference type="SUPFAM" id="SSF55347">
    <property type="entry name" value="Glyceraldehyde-3-phosphate dehydrogenase-like, C-terminal domain"/>
    <property type="match status" value="1"/>
</dbReference>
<reference evidence="3 4" key="1">
    <citation type="journal article" date="2016" name="Nat. Commun.">
        <title>Thousands of microbial genomes shed light on interconnected biogeochemical processes in an aquifer system.</title>
        <authorList>
            <person name="Anantharaman K."/>
            <person name="Brown C.T."/>
            <person name="Hug L.A."/>
            <person name="Sharon I."/>
            <person name="Castelle C.J."/>
            <person name="Probst A.J."/>
            <person name="Thomas B.C."/>
            <person name="Singh A."/>
            <person name="Wilkins M.J."/>
            <person name="Karaoz U."/>
            <person name="Brodie E.L."/>
            <person name="Williams K.H."/>
            <person name="Hubbard S.S."/>
            <person name="Banfield J.F."/>
        </authorList>
    </citation>
    <scope>NUCLEOTIDE SEQUENCE [LARGE SCALE GENOMIC DNA]</scope>
</reference>
<dbReference type="PANTHER" id="PTHR43377:SF6">
    <property type="entry name" value="GFO_IDH_MOCA-LIKE OXIDOREDUCTASE N-TERMINAL DOMAIN-CONTAINING PROTEIN"/>
    <property type="match status" value="1"/>
</dbReference>
<gene>
    <name evidence="3" type="ORF">A2290_03630</name>
</gene>
<dbReference type="InterPro" id="IPR036291">
    <property type="entry name" value="NAD(P)-bd_dom_sf"/>
</dbReference>
<dbReference type="GO" id="GO:0000166">
    <property type="term" value="F:nucleotide binding"/>
    <property type="evidence" value="ECO:0007669"/>
    <property type="project" value="InterPro"/>
</dbReference>
<evidence type="ECO:0000313" key="4">
    <source>
        <dbReference type="Proteomes" id="UP000177905"/>
    </source>
</evidence>
<comment type="caution">
    <text evidence="3">The sequence shown here is derived from an EMBL/GenBank/DDBJ whole genome shotgun (WGS) entry which is preliminary data.</text>
</comment>
<dbReference type="Proteomes" id="UP000177905">
    <property type="component" value="Unassembled WGS sequence"/>
</dbReference>
<accession>A0A1F4SAA8</accession>
<dbReference type="Pfam" id="PF22725">
    <property type="entry name" value="GFO_IDH_MocA_C3"/>
    <property type="match status" value="1"/>
</dbReference>
<dbReference type="Pfam" id="PF01408">
    <property type="entry name" value="GFO_IDH_MocA"/>
    <property type="match status" value="1"/>
</dbReference>
<proteinExistence type="predicted"/>
<evidence type="ECO:0000259" key="1">
    <source>
        <dbReference type="Pfam" id="PF01408"/>
    </source>
</evidence>
<organism evidence="3 4">
    <name type="scientific">candidate division WOR-1 bacterium RIFOXYB2_FULL_36_35</name>
    <dbReference type="NCBI Taxonomy" id="1802578"/>
    <lineage>
        <taxon>Bacteria</taxon>
        <taxon>Bacillati</taxon>
        <taxon>Saganbacteria</taxon>
    </lineage>
</organism>
<feature type="domain" description="GFO/IDH/MocA-like oxidoreductase" evidence="2">
    <location>
        <begin position="138"/>
        <end position="244"/>
    </location>
</feature>
<dbReference type="EMBL" id="MEUA01000005">
    <property type="protein sequence ID" value="OGC16673.1"/>
    <property type="molecule type" value="Genomic_DNA"/>
</dbReference>
<dbReference type="InterPro" id="IPR051450">
    <property type="entry name" value="Gfo/Idh/MocA_Oxidoreductases"/>
</dbReference>
<dbReference type="PANTHER" id="PTHR43377">
    <property type="entry name" value="BILIVERDIN REDUCTASE A"/>
    <property type="match status" value="1"/>
</dbReference>
<name>A0A1F4SAA8_UNCSA</name>
<evidence type="ECO:0000313" key="3">
    <source>
        <dbReference type="EMBL" id="OGC16673.1"/>
    </source>
</evidence>
<dbReference type="SUPFAM" id="SSF51735">
    <property type="entry name" value="NAD(P)-binding Rossmann-fold domains"/>
    <property type="match status" value="1"/>
</dbReference>
<evidence type="ECO:0008006" key="5">
    <source>
        <dbReference type="Google" id="ProtNLM"/>
    </source>
</evidence>
<feature type="domain" description="Gfo/Idh/MocA-like oxidoreductase N-terminal" evidence="1">
    <location>
        <begin position="12"/>
        <end position="128"/>
    </location>
</feature>
<dbReference type="InterPro" id="IPR055170">
    <property type="entry name" value="GFO_IDH_MocA-like_dom"/>
</dbReference>
<dbReference type="InterPro" id="IPR000683">
    <property type="entry name" value="Gfo/Idh/MocA-like_OxRdtase_N"/>
</dbReference>